<reference evidence="11" key="1">
    <citation type="journal article" date="2019" name="Int. J. Syst. Evol. Microbiol.">
        <title>The Global Catalogue of Microorganisms (GCM) 10K type strain sequencing project: providing services to taxonomists for standard genome sequencing and annotation.</title>
        <authorList>
            <consortium name="The Broad Institute Genomics Platform"/>
            <consortium name="The Broad Institute Genome Sequencing Center for Infectious Disease"/>
            <person name="Wu L."/>
            <person name="Ma J."/>
        </authorList>
    </citation>
    <scope>NUCLEOTIDE SEQUENCE [LARGE SCALE GENOMIC DNA]</scope>
    <source>
        <strain evidence="11">JCM 18303</strain>
    </source>
</reference>
<keyword evidence="2" id="KW-0902">Two-component regulatory system</keyword>
<evidence type="ECO:0000259" key="9">
    <source>
        <dbReference type="PROSITE" id="PS51755"/>
    </source>
</evidence>
<evidence type="ECO:0000256" key="2">
    <source>
        <dbReference type="ARBA" id="ARBA00023012"/>
    </source>
</evidence>
<feature type="domain" description="Response regulatory" evidence="8">
    <location>
        <begin position="49"/>
        <end position="160"/>
    </location>
</feature>
<dbReference type="InterPro" id="IPR016032">
    <property type="entry name" value="Sig_transdc_resp-reg_C-effctor"/>
</dbReference>
<dbReference type="Gene3D" id="3.40.50.2300">
    <property type="match status" value="1"/>
</dbReference>
<evidence type="ECO:0000313" key="10">
    <source>
        <dbReference type="EMBL" id="GAA5163398.1"/>
    </source>
</evidence>
<gene>
    <name evidence="10" type="ORF">GCM10023321_50220</name>
</gene>
<keyword evidence="1" id="KW-0597">Phosphoprotein</keyword>
<proteinExistence type="predicted"/>
<dbReference type="InterPro" id="IPR011006">
    <property type="entry name" value="CheY-like_superfamily"/>
</dbReference>
<evidence type="ECO:0000313" key="11">
    <source>
        <dbReference type="Proteomes" id="UP001428817"/>
    </source>
</evidence>
<dbReference type="PANTHER" id="PTHR48111">
    <property type="entry name" value="REGULATOR OF RPOS"/>
    <property type="match status" value="1"/>
</dbReference>
<dbReference type="Proteomes" id="UP001428817">
    <property type="component" value="Unassembled WGS sequence"/>
</dbReference>
<evidence type="ECO:0000256" key="3">
    <source>
        <dbReference type="ARBA" id="ARBA00023015"/>
    </source>
</evidence>
<dbReference type="PANTHER" id="PTHR48111:SF1">
    <property type="entry name" value="TWO-COMPONENT RESPONSE REGULATOR ORR33"/>
    <property type="match status" value="1"/>
</dbReference>
<evidence type="ECO:0000256" key="1">
    <source>
        <dbReference type="ARBA" id="ARBA00022553"/>
    </source>
</evidence>
<keyword evidence="11" id="KW-1185">Reference proteome</keyword>
<dbReference type="SUPFAM" id="SSF46894">
    <property type="entry name" value="C-terminal effector domain of the bipartite response regulators"/>
    <property type="match status" value="1"/>
</dbReference>
<dbReference type="RefSeq" id="WP_425572272.1">
    <property type="nucleotide sequence ID" value="NZ_BAABJP010000029.1"/>
</dbReference>
<comment type="caution">
    <text evidence="6">Lacks conserved residue(s) required for the propagation of feature annotation.</text>
</comment>
<comment type="caution">
    <text evidence="10">The sequence shown here is derived from an EMBL/GenBank/DDBJ whole genome shotgun (WGS) entry which is preliminary data.</text>
</comment>
<dbReference type="Gene3D" id="1.10.10.10">
    <property type="entry name" value="Winged helix-like DNA-binding domain superfamily/Winged helix DNA-binding domain"/>
    <property type="match status" value="1"/>
</dbReference>
<dbReference type="Pfam" id="PF00072">
    <property type="entry name" value="Response_reg"/>
    <property type="match status" value="1"/>
</dbReference>
<dbReference type="Pfam" id="PF00486">
    <property type="entry name" value="Trans_reg_C"/>
    <property type="match status" value="1"/>
</dbReference>
<evidence type="ECO:0000256" key="4">
    <source>
        <dbReference type="ARBA" id="ARBA00023125"/>
    </source>
</evidence>
<keyword evidence="5" id="KW-0804">Transcription</keyword>
<evidence type="ECO:0000256" key="6">
    <source>
        <dbReference type="PROSITE-ProRule" id="PRU00169"/>
    </source>
</evidence>
<accession>A0ABP9QK93</accession>
<dbReference type="SUPFAM" id="SSF52172">
    <property type="entry name" value="CheY-like"/>
    <property type="match status" value="1"/>
</dbReference>
<name>A0ABP9QK93_9PSEU</name>
<dbReference type="CDD" id="cd00383">
    <property type="entry name" value="trans_reg_C"/>
    <property type="match status" value="1"/>
</dbReference>
<feature type="domain" description="OmpR/PhoB-type" evidence="9">
    <location>
        <begin position="170"/>
        <end position="265"/>
    </location>
</feature>
<evidence type="ECO:0000259" key="8">
    <source>
        <dbReference type="PROSITE" id="PS50110"/>
    </source>
</evidence>
<keyword evidence="4 7" id="KW-0238">DNA-binding</keyword>
<dbReference type="SMART" id="SM00448">
    <property type="entry name" value="REC"/>
    <property type="match status" value="1"/>
</dbReference>
<dbReference type="InterPro" id="IPR001867">
    <property type="entry name" value="OmpR/PhoB-type_DNA-bd"/>
</dbReference>
<dbReference type="PROSITE" id="PS51755">
    <property type="entry name" value="OMPR_PHOB"/>
    <property type="match status" value="1"/>
</dbReference>
<dbReference type="InterPro" id="IPR036388">
    <property type="entry name" value="WH-like_DNA-bd_sf"/>
</dbReference>
<dbReference type="SMART" id="SM00862">
    <property type="entry name" value="Trans_reg_C"/>
    <property type="match status" value="1"/>
</dbReference>
<dbReference type="EMBL" id="BAABJP010000029">
    <property type="protein sequence ID" value="GAA5163398.1"/>
    <property type="molecule type" value="Genomic_DNA"/>
</dbReference>
<dbReference type="InterPro" id="IPR001789">
    <property type="entry name" value="Sig_transdc_resp-reg_receiver"/>
</dbReference>
<evidence type="ECO:0000256" key="5">
    <source>
        <dbReference type="ARBA" id="ARBA00023163"/>
    </source>
</evidence>
<dbReference type="PROSITE" id="PS50110">
    <property type="entry name" value="RESPONSE_REGULATORY"/>
    <property type="match status" value="1"/>
</dbReference>
<protein>
    <submittedName>
        <fullName evidence="10">Response regulator transcription factor</fullName>
    </submittedName>
</protein>
<feature type="DNA-binding region" description="OmpR/PhoB-type" evidence="7">
    <location>
        <begin position="170"/>
        <end position="265"/>
    </location>
</feature>
<organism evidence="10 11">
    <name type="scientific">Pseudonocardia eucalypti</name>
    <dbReference type="NCBI Taxonomy" id="648755"/>
    <lineage>
        <taxon>Bacteria</taxon>
        <taxon>Bacillati</taxon>
        <taxon>Actinomycetota</taxon>
        <taxon>Actinomycetes</taxon>
        <taxon>Pseudonocardiales</taxon>
        <taxon>Pseudonocardiaceae</taxon>
        <taxon>Pseudonocardia</taxon>
    </lineage>
</organism>
<sequence>MSLKEGKHMMCASTCATLPHVVLPEVAHTTAVARNTVQQATRPNPEEMHVLLVEHNEATAQVIMATLTSVGYSTTRCSTSQIALAELEKPNIVLLNLDLPDETGLCVLAELRLASFVPILVYSAPTDDDSVVEALRIGADTYMAEPLRPGELLARMRAISRRAGTYRLADEIVCVDDIELDFRARRVTVEGKLVRMTPREFEVLSLLVRGSGALVSREKIMHDVWGRTSPAISNNLNTHMAKLRAKLNRPNLLHTVRGVGYRLGITSDG</sequence>
<evidence type="ECO:0000256" key="7">
    <source>
        <dbReference type="PROSITE-ProRule" id="PRU01091"/>
    </source>
</evidence>
<dbReference type="InterPro" id="IPR039420">
    <property type="entry name" value="WalR-like"/>
</dbReference>
<keyword evidence="3" id="KW-0805">Transcription regulation</keyword>